<keyword evidence="2" id="KW-0808">Transferase</keyword>
<dbReference type="GO" id="GO:0004674">
    <property type="term" value="F:protein serine/threonine kinase activity"/>
    <property type="evidence" value="ECO:0007669"/>
    <property type="project" value="UniProtKB-KW"/>
</dbReference>
<evidence type="ECO:0000313" key="9">
    <source>
        <dbReference type="Proteomes" id="UP000789831"/>
    </source>
</evidence>
<dbReference type="OrthoDB" id="3269467at2759"/>
<keyword evidence="5" id="KW-0067">ATP-binding</keyword>
<dbReference type="Proteomes" id="UP000789831">
    <property type="component" value="Unassembled WGS sequence"/>
</dbReference>
<evidence type="ECO:0000256" key="2">
    <source>
        <dbReference type="ARBA" id="ARBA00022679"/>
    </source>
</evidence>
<dbReference type="SUPFAM" id="SSF56112">
    <property type="entry name" value="Protein kinase-like (PK-like)"/>
    <property type="match status" value="1"/>
</dbReference>
<dbReference type="GO" id="GO:0005524">
    <property type="term" value="F:ATP binding"/>
    <property type="evidence" value="ECO:0007669"/>
    <property type="project" value="UniProtKB-KW"/>
</dbReference>
<dbReference type="PANTHER" id="PTHR24351">
    <property type="entry name" value="RIBOSOMAL PROTEIN S6 KINASE"/>
    <property type="match status" value="1"/>
</dbReference>
<dbReference type="InterPro" id="IPR011009">
    <property type="entry name" value="Kinase-like_dom_sf"/>
</dbReference>
<keyword evidence="3" id="KW-0547">Nucleotide-binding</keyword>
<name>A0A9N9EC26_9GLOM</name>
<evidence type="ECO:0000256" key="4">
    <source>
        <dbReference type="ARBA" id="ARBA00022777"/>
    </source>
</evidence>
<proteinExistence type="predicted"/>
<dbReference type="AlphaFoldDB" id="A0A9N9EC26"/>
<dbReference type="InterPro" id="IPR000719">
    <property type="entry name" value="Prot_kinase_dom"/>
</dbReference>
<dbReference type="PROSITE" id="PS50011">
    <property type="entry name" value="PROTEIN_KINASE_DOM"/>
    <property type="match status" value="1"/>
</dbReference>
<evidence type="ECO:0000313" key="8">
    <source>
        <dbReference type="EMBL" id="CAG8673755.1"/>
    </source>
</evidence>
<keyword evidence="1" id="KW-0723">Serine/threonine-protein kinase</keyword>
<evidence type="ECO:0000256" key="5">
    <source>
        <dbReference type="ARBA" id="ARBA00022840"/>
    </source>
</evidence>
<organism evidence="8 9">
    <name type="scientific">Ambispora gerdemannii</name>
    <dbReference type="NCBI Taxonomy" id="144530"/>
    <lineage>
        <taxon>Eukaryota</taxon>
        <taxon>Fungi</taxon>
        <taxon>Fungi incertae sedis</taxon>
        <taxon>Mucoromycota</taxon>
        <taxon>Glomeromycotina</taxon>
        <taxon>Glomeromycetes</taxon>
        <taxon>Archaeosporales</taxon>
        <taxon>Ambisporaceae</taxon>
        <taxon>Ambispora</taxon>
    </lineage>
</organism>
<protein>
    <submittedName>
        <fullName evidence="8">13209_t:CDS:1</fullName>
    </submittedName>
</protein>
<keyword evidence="9" id="KW-1185">Reference proteome</keyword>
<evidence type="ECO:0000256" key="6">
    <source>
        <dbReference type="SAM" id="MobiDB-lite"/>
    </source>
</evidence>
<reference evidence="8" key="1">
    <citation type="submission" date="2021-06" db="EMBL/GenBank/DDBJ databases">
        <authorList>
            <person name="Kallberg Y."/>
            <person name="Tangrot J."/>
            <person name="Rosling A."/>
        </authorList>
    </citation>
    <scope>NUCLEOTIDE SEQUENCE</scope>
    <source>
        <strain evidence="8">MT106</strain>
    </source>
</reference>
<evidence type="ECO:0000256" key="3">
    <source>
        <dbReference type="ARBA" id="ARBA00022741"/>
    </source>
</evidence>
<evidence type="ECO:0000256" key="1">
    <source>
        <dbReference type="ARBA" id="ARBA00022527"/>
    </source>
</evidence>
<keyword evidence="4" id="KW-0418">Kinase</keyword>
<feature type="region of interest" description="Disordered" evidence="6">
    <location>
        <begin position="324"/>
        <end position="359"/>
    </location>
</feature>
<gene>
    <name evidence="8" type="ORF">AGERDE_LOCUS12375</name>
</gene>
<comment type="caution">
    <text evidence="8">The sequence shown here is derived from an EMBL/GenBank/DDBJ whole genome shotgun (WGS) entry which is preliminary data.</text>
</comment>
<dbReference type="Pfam" id="PF00069">
    <property type="entry name" value="Pkinase"/>
    <property type="match status" value="1"/>
</dbReference>
<dbReference type="Gene3D" id="1.10.510.10">
    <property type="entry name" value="Transferase(Phosphotransferase) domain 1"/>
    <property type="match status" value="1"/>
</dbReference>
<feature type="domain" description="Protein kinase" evidence="7">
    <location>
        <begin position="1"/>
        <end position="256"/>
    </location>
</feature>
<accession>A0A9N9EC26</accession>
<evidence type="ECO:0000259" key="7">
    <source>
        <dbReference type="PROSITE" id="PS50011"/>
    </source>
</evidence>
<sequence>MNIGLRPQEANFSAFLRYQKKQAPEQVLSAGNESDLRKEFMNSQLSTERYQLSAGWERSNQLFGLGSKHDGVALKILSISQNMTTDFLQEITNHKLLSNSDYSDIIVPCYGISQHPETKNYVMVMECIGGDITLGLKKIHEKGNSCYITDLGLCRPVSATDDDEIYGVLPYVAPEVLRGGQYTQAADVYSFGIVAAEILSGLPPYYDQSHDDSLAVQICLGLRSNLNDYLEVKGEFNQSLVNKVNNATLLQTHPQAIYTSRLLDFKNLPQPQNSKEINEQFYNLNDSTEFDIDIGELNISEKQYEQKKKEKIITSTEIRTKRQLSVSSQTELSSEKGTKLSRVIEQSKYQSEPMEIEED</sequence>
<dbReference type="EMBL" id="CAJVPL010008299">
    <property type="protein sequence ID" value="CAG8673755.1"/>
    <property type="molecule type" value="Genomic_DNA"/>
</dbReference>